<feature type="compositionally biased region" description="Low complexity" evidence="1">
    <location>
        <begin position="355"/>
        <end position="403"/>
    </location>
</feature>
<feature type="compositionally biased region" description="Polar residues" evidence="1">
    <location>
        <begin position="55"/>
        <end position="68"/>
    </location>
</feature>
<keyword evidence="4" id="KW-1185">Reference proteome</keyword>
<evidence type="ECO:0000313" key="4">
    <source>
        <dbReference type="Proteomes" id="UP001530400"/>
    </source>
</evidence>
<feature type="compositionally biased region" description="Polar residues" evidence="1">
    <location>
        <begin position="451"/>
        <end position="468"/>
    </location>
</feature>
<evidence type="ECO:0000256" key="1">
    <source>
        <dbReference type="SAM" id="MobiDB-lite"/>
    </source>
</evidence>
<feature type="compositionally biased region" description="Polar residues" evidence="1">
    <location>
        <begin position="261"/>
        <end position="286"/>
    </location>
</feature>
<organism evidence="3 4">
    <name type="scientific">Cyclotella atomus</name>
    <dbReference type="NCBI Taxonomy" id="382360"/>
    <lineage>
        <taxon>Eukaryota</taxon>
        <taxon>Sar</taxon>
        <taxon>Stramenopiles</taxon>
        <taxon>Ochrophyta</taxon>
        <taxon>Bacillariophyta</taxon>
        <taxon>Coscinodiscophyceae</taxon>
        <taxon>Thalassiosirophycidae</taxon>
        <taxon>Stephanodiscales</taxon>
        <taxon>Stephanodiscaceae</taxon>
        <taxon>Cyclotella</taxon>
    </lineage>
</organism>
<reference evidence="3 4" key="1">
    <citation type="submission" date="2024-10" db="EMBL/GenBank/DDBJ databases">
        <title>Updated reference genomes for cyclostephanoid diatoms.</title>
        <authorList>
            <person name="Roberts W.R."/>
            <person name="Alverson A.J."/>
        </authorList>
    </citation>
    <scope>NUCLEOTIDE SEQUENCE [LARGE SCALE GENOMIC DNA]</scope>
    <source>
        <strain evidence="3 4">AJA010-31</strain>
    </source>
</reference>
<evidence type="ECO:0000256" key="2">
    <source>
        <dbReference type="SAM" id="SignalP"/>
    </source>
</evidence>
<feature type="compositionally biased region" description="Low complexity" evidence="1">
    <location>
        <begin position="323"/>
        <end position="341"/>
    </location>
</feature>
<gene>
    <name evidence="3" type="ORF">ACHAWO_013563</name>
</gene>
<name>A0ABD3N151_9STRA</name>
<sequence length="987" mass="104924">MMKIANQLLVRVLLAALILTPADAVNSPTKAPVTPPPTASPTTKAPVTPPPTASYKPSVSINPTKSTNPTKSAAPSKSSSPSLSSVPSKSAEPSKSAVPSKSSSPSLSAVPTKSAAPSKSLQPSKSSSPSLSSIPTNSASPSKSAQPSKSSSPSVSHLPTISTLPTLSSKPSKYGPTESPTLTPTLNPTLAPTMNPATKPTLAPPSLSPEADSQSPTLSPTIYPSLVPTDAVEPTLSPTGPENDPTTSPTLAPTIYPSLVPTPTSGTDVPTPQDGNTDVPTANPTDSGEGGSDVPTANPNDDSGGGGTESPTLGPTISESGVPTTNPTEQTPEPVPTTKPTEQIESNEPTLIEESAPPSNSPSTLSPTIPNQPSNHYKPSSSPSISSLPSSQSSSVPSNALSSVATESPTIMPSTESPNISISPTISVTSVIETELPTLAPTYVTDAPSDMPSTHSPTTSNQPTNHYKPSSSPSVSASSTPRPTPKPHRTRKPSGRTPSPGKQTTPSPEVQINPGYPGNTPSPHDQKGEGSKTMAPTPTYIKLETTSSPTPFDLDFGDKIGFCVPPGGDKSEELSFEEESINAKECKDDADPWRTCIWRTTSVDKCDRMVKHKPYVDENAGETLIEGTMTITLSQNRQATSCKNIIQMEKLLLTYLADNVGNDDRFQIACVYTLDSAREGKELSSGETVESTAFKYKLTFIAKDNDNNRLFHKGRRRHDNRLFQRNRALANCSGIDKAMCCSQYAINGDLGEYCSSIGCGPKYCGSGRRKRKRKPDRDERKTAELDQAPVADDTHKFKVFESIKAQQTRPKPIPEPFIGEVKNVNPCVFYGELTGEDWNDSVRTYSEFKSQVSRSLLDVGNVKSVSLCNCNRYSRDTYDVPALSCSEFKRNECMTNEDLIWDGIPDDRTAPVKELPSPDYGSGSEEETEALLIETMEGTEEADYNDAELQSVTRWQPKASTDTSESATSKCSILSTILLISMSLLCS</sequence>
<accession>A0ABD3N151</accession>
<feature type="signal peptide" evidence="2">
    <location>
        <begin position="1"/>
        <end position="24"/>
    </location>
</feature>
<dbReference type="EMBL" id="JALLPJ020001327">
    <property type="protein sequence ID" value="KAL3769692.1"/>
    <property type="molecule type" value="Genomic_DNA"/>
</dbReference>
<keyword evidence="2" id="KW-0732">Signal</keyword>
<protein>
    <submittedName>
        <fullName evidence="3">Uncharacterized protein</fullName>
    </submittedName>
</protein>
<feature type="region of interest" description="Disordered" evidence="1">
    <location>
        <begin position="25"/>
        <end position="423"/>
    </location>
</feature>
<feature type="compositionally biased region" description="Polar residues" evidence="1">
    <location>
        <begin position="309"/>
        <end position="322"/>
    </location>
</feature>
<feature type="compositionally biased region" description="Low complexity" evidence="1">
    <location>
        <begin position="469"/>
        <end position="481"/>
    </location>
</feature>
<proteinExistence type="predicted"/>
<feature type="compositionally biased region" description="Low complexity" evidence="1">
    <location>
        <begin position="69"/>
        <end position="156"/>
    </location>
</feature>
<feature type="compositionally biased region" description="Polar residues" evidence="1">
    <location>
        <begin position="404"/>
        <end position="413"/>
    </location>
</feature>
<feature type="compositionally biased region" description="Polar residues" evidence="1">
    <location>
        <begin position="236"/>
        <end position="251"/>
    </location>
</feature>
<comment type="caution">
    <text evidence="3">The sequence shown here is derived from an EMBL/GenBank/DDBJ whole genome shotgun (WGS) entry which is preliminary data.</text>
</comment>
<dbReference type="AlphaFoldDB" id="A0ABD3N151"/>
<feature type="compositionally biased region" description="Polar residues" evidence="1">
    <location>
        <begin position="157"/>
        <end position="171"/>
    </location>
</feature>
<feature type="compositionally biased region" description="Low complexity" evidence="1">
    <location>
        <begin position="176"/>
        <end position="196"/>
    </location>
</feature>
<feature type="compositionally biased region" description="Polar residues" evidence="1">
    <location>
        <begin position="211"/>
        <end position="222"/>
    </location>
</feature>
<feature type="chain" id="PRO_5044833043" evidence="2">
    <location>
        <begin position="25"/>
        <end position="987"/>
    </location>
</feature>
<dbReference type="Proteomes" id="UP001530400">
    <property type="component" value="Unassembled WGS sequence"/>
</dbReference>
<feature type="region of interest" description="Disordered" evidence="1">
    <location>
        <begin position="439"/>
        <end position="536"/>
    </location>
</feature>
<evidence type="ECO:0000313" key="3">
    <source>
        <dbReference type="EMBL" id="KAL3769692.1"/>
    </source>
</evidence>
<feature type="compositionally biased region" description="Low complexity" evidence="1">
    <location>
        <begin position="414"/>
        <end position="423"/>
    </location>
</feature>
<feature type="compositionally biased region" description="Basic residues" evidence="1">
    <location>
        <begin position="485"/>
        <end position="494"/>
    </location>
</feature>
<feature type="compositionally biased region" description="Polar residues" evidence="1">
    <location>
        <begin position="496"/>
        <end position="510"/>
    </location>
</feature>